<name>A0A7L9RTA8_9PROT</name>
<accession>A0A7L9RTA8</accession>
<dbReference type="InterPro" id="IPR036890">
    <property type="entry name" value="HATPase_C_sf"/>
</dbReference>
<feature type="domain" description="Histidine phosphotransferase ChpT C-terminal" evidence="1">
    <location>
        <begin position="142"/>
        <end position="222"/>
    </location>
</feature>
<dbReference type="GO" id="GO:0016740">
    <property type="term" value="F:transferase activity"/>
    <property type="evidence" value="ECO:0007669"/>
    <property type="project" value="UniProtKB-KW"/>
</dbReference>
<dbReference type="Gene3D" id="3.30.565.10">
    <property type="entry name" value="Histidine kinase-like ATPase, C-terminal domain"/>
    <property type="match status" value="1"/>
</dbReference>
<dbReference type="Pfam" id="PF10090">
    <property type="entry name" value="HPTransfase"/>
    <property type="match status" value="1"/>
</dbReference>
<keyword evidence="3" id="KW-1185">Reference proteome</keyword>
<dbReference type="Gene3D" id="1.10.287.130">
    <property type="match status" value="1"/>
</dbReference>
<evidence type="ECO:0000313" key="3">
    <source>
        <dbReference type="Proteomes" id="UP000594001"/>
    </source>
</evidence>
<gene>
    <name evidence="2" type="ORF">CPBP_00362</name>
</gene>
<reference evidence="2 3" key="1">
    <citation type="submission" date="2020-06" db="EMBL/GenBank/DDBJ databases">
        <title>The endosymbiont of the kinetoplastid Bodo saltans is a Paracaedibacter-like alpha-proteobacterium possessing a putative toxin-antitoxin system.</title>
        <authorList>
            <person name="Midha S."/>
            <person name="Rigden D.J."/>
            <person name="Siozios S."/>
            <person name="Hurst G.D.D."/>
            <person name="Jackson A.P."/>
        </authorList>
    </citation>
    <scope>NUCLEOTIDE SEQUENCE [LARGE SCALE GENOMIC DNA]</scope>
    <source>
        <strain evidence="2">Lake Konstanz</strain>
    </source>
</reference>
<evidence type="ECO:0000259" key="1">
    <source>
        <dbReference type="Pfam" id="PF10090"/>
    </source>
</evidence>
<dbReference type="Proteomes" id="UP000594001">
    <property type="component" value="Chromosome"/>
</dbReference>
<dbReference type="KEGG" id="pbal:CPBP_00362"/>
<protein>
    <submittedName>
        <fullName evidence="2">Histidine phosphotransferase</fullName>
    </submittedName>
</protein>
<dbReference type="AlphaFoldDB" id="A0A7L9RTA8"/>
<proteinExistence type="predicted"/>
<sequence>MTSLTKYIPFTSSPNYLTLNYNNKNNDMNTKDTLSFLGSLSSKICHDIVAPVSAIDMGLSLLDDHLPDNIKFDPAYGLLKDSLNKTLRRINFFRYAFAFGKNDTLPTKKEFTEHCENACTHFKIKFYLDEFDPPSDQETLLLRITTCILYLLIDTLPKGGSITLSISPKLTSFEATGPMVIMSPSLDKILKNVRESYRTQTILPELVLMGLKELGLHLESTHTPTSLTAFLKA</sequence>
<evidence type="ECO:0000313" key="2">
    <source>
        <dbReference type="EMBL" id="QOL19598.1"/>
    </source>
</evidence>
<dbReference type="EMBL" id="CP054719">
    <property type="protein sequence ID" value="QOL19598.1"/>
    <property type="molecule type" value="Genomic_DNA"/>
</dbReference>
<dbReference type="InterPro" id="IPR018762">
    <property type="entry name" value="ChpT_C"/>
</dbReference>
<keyword evidence="2" id="KW-0808">Transferase</keyword>
<organism evidence="2 3">
    <name type="scientific">Candidatus Bodocaedibacter vickermanii</name>
    <dbReference type="NCBI Taxonomy" id="2741701"/>
    <lineage>
        <taxon>Bacteria</taxon>
        <taxon>Pseudomonadati</taxon>
        <taxon>Pseudomonadota</taxon>
        <taxon>Alphaproteobacteria</taxon>
        <taxon>Holosporales</taxon>
        <taxon>Candidatus Paracaedibacteraceae</taxon>
        <taxon>Candidatus Bodocaedibacter</taxon>
    </lineage>
</organism>